<evidence type="ECO:0000256" key="4">
    <source>
        <dbReference type="ARBA" id="ARBA00023136"/>
    </source>
</evidence>
<evidence type="ECO:0000256" key="3">
    <source>
        <dbReference type="ARBA" id="ARBA00022989"/>
    </source>
</evidence>
<dbReference type="InterPro" id="IPR036259">
    <property type="entry name" value="MFS_trans_sf"/>
</dbReference>
<evidence type="ECO:0000313" key="7">
    <source>
        <dbReference type="EMBL" id="ODV94617.1"/>
    </source>
</evidence>
<feature type="transmembrane region" description="Helical" evidence="5">
    <location>
        <begin position="103"/>
        <end position="120"/>
    </location>
</feature>
<dbReference type="InterPro" id="IPR020846">
    <property type="entry name" value="MFS_dom"/>
</dbReference>
<feature type="transmembrane region" description="Helical" evidence="5">
    <location>
        <begin position="293"/>
        <end position="318"/>
    </location>
</feature>
<feature type="transmembrane region" description="Helical" evidence="5">
    <location>
        <begin position="377"/>
        <end position="396"/>
    </location>
</feature>
<feature type="transmembrane region" description="Helical" evidence="5">
    <location>
        <begin position="64"/>
        <end position="83"/>
    </location>
</feature>
<dbReference type="Gene3D" id="1.20.1250.20">
    <property type="entry name" value="MFS general substrate transporter like domains"/>
    <property type="match status" value="1"/>
</dbReference>
<dbReference type="GO" id="GO:0022857">
    <property type="term" value="F:transmembrane transporter activity"/>
    <property type="evidence" value="ECO:0007669"/>
    <property type="project" value="InterPro"/>
</dbReference>
<name>A0A1E4TSA1_PACTA</name>
<dbReference type="SUPFAM" id="SSF103473">
    <property type="entry name" value="MFS general substrate transporter"/>
    <property type="match status" value="1"/>
</dbReference>
<evidence type="ECO:0000256" key="5">
    <source>
        <dbReference type="SAM" id="Phobius"/>
    </source>
</evidence>
<keyword evidence="8" id="KW-1185">Reference proteome</keyword>
<feature type="transmembrane region" description="Helical" evidence="5">
    <location>
        <begin position="190"/>
        <end position="211"/>
    </location>
</feature>
<proteinExistence type="predicted"/>
<keyword evidence="4 5" id="KW-0472">Membrane</keyword>
<dbReference type="PANTHER" id="PTHR23502">
    <property type="entry name" value="MAJOR FACILITATOR SUPERFAMILY"/>
    <property type="match status" value="1"/>
</dbReference>
<organism evidence="7 8">
    <name type="scientific">Pachysolen tannophilus NRRL Y-2460</name>
    <dbReference type="NCBI Taxonomy" id="669874"/>
    <lineage>
        <taxon>Eukaryota</taxon>
        <taxon>Fungi</taxon>
        <taxon>Dikarya</taxon>
        <taxon>Ascomycota</taxon>
        <taxon>Saccharomycotina</taxon>
        <taxon>Pichiomycetes</taxon>
        <taxon>Pachysolenaceae</taxon>
        <taxon>Pachysolen</taxon>
    </lineage>
</organism>
<gene>
    <name evidence="7" type="ORF">PACTADRAFT_34367</name>
</gene>
<dbReference type="STRING" id="669874.A0A1E4TSA1"/>
<feature type="transmembrane region" description="Helical" evidence="5">
    <location>
        <begin position="338"/>
        <end position="365"/>
    </location>
</feature>
<protein>
    <recommendedName>
        <fullName evidence="6">Major facilitator superfamily (MFS) profile domain-containing protein</fullName>
    </recommendedName>
</protein>
<feature type="transmembrane region" description="Helical" evidence="5">
    <location>
        <begin position="126"/>
        <end position="148"/>
    </location>
</feature>
<dbReference type="Pfam" id="PF07690">
    <property type="entry name" value="MFS_1"/>
    <property type="match status" value="1"/>
</dbReference>
<evidence type="ECO:0000259" key="6">
    <source>
        <dbReference type="PROSITE" id="PS50850"/>
    </source>
</evidence>
<keyword evidence="3 5" id="KW-1133">Transmembrane helix</keyword>
<dbReference type="PROSITE" id="PS50850">
    <property type="entry name" value="MFS"/>
    <property type="match status" value="1"/>
</dbReference>
<feature type="transmembrane region" description="Helical" evidence="5">
    <location>
        <begin position="442"/>
        <end position="464"/>
    </location>
</feature>
<dbReference type="EMBL" id="KV454015">
    <property type="protein sequence ID" value="ODV94617.1"/>
    <property type="molecule type" value="Genomic_DNA"/>
</dbReference>
<dbReference type="PANTHER" id="PTHR23502:SF34">
    <property type="entry name" value="PROTEIN HOL1"/>
    <property type="match status" value="1"/>
</dbReference>
<dbReference type="InterPro" id="IPR011701">
    <property type="entry name" value="MFS"/>
</dbReference>
<accession>A0A1E4TSA1</accession>
<feature type="transmembrane region" description="Helical" evidence="5">
    <location>
        <begin position="217"/>
        <end position="237"/>
    </location>
</feature>
<evidence type="ECO:0000313" key="8">
    <source>
        <dbReference type="Proteomes" id="UP000094236"/>
    </source>
</evidence>
<comment type="subcellular location">
    <subcellularLocation>
        <location evidence="1">Membrane</location>
        <topology evidence="1">Multi-pass membrane protein</topology>
    </subcellularLocation>
</comment>
<evidence type="ECO:0000256" key="1">
    <source>
        <dbReference type="ARBA" id="ARBA00004141"/>
    </source>
</evidence>
<keyword evidence="2 5" id="KW-0812">Transmembrane</keyword>
<dbReference type="AlphaFoldDB" id="A0A1E4TSA1"/>
<dbReference type="OrthoDB" id="5215911at2759"/>
<dbReference type="GO" id="GO:0005886">
    <property type="term" value="C:plasma membrane"/>
    <property type="evidence" value="ECO:0007669"/>
    <property type="project" value="TreeGrafter"/>
</dbReference>
<feature type="transmembrane region" description="Helical" evidence="5">
    <location>
        <begin position="408"/>
        <end position="430"/>
    </location>
</feature>
<reference evidence="8" key="1">
    <citation type="submission" date="2016-05" db="EMBL/GenBank/DDBJ databases">
        <title>Comparative genomics of biotechnologically important yeasts.</title>
        <authorList>
            <consortium name="DOE Joint Genome Institute"/>
            <person name="Riley R."/>
            <person name="Haridas S."/>
            <person name="Wolfe K.H."/>
            <person name="Lopes M.R."/>
            <person name="Hittinger C.T."/>
            <person name="Goker M."/>
            <person name="Salamov A."/>
            <person name="Wisecaver J."/>
            <person name="Long T.M."/>
            <person name="Aerts A.L."/>
            <person name="Barry K."/>
            <person name="Choi C."/>
            <person name="Clum A."/>
            <person name="Coughlan A.Y."/>
            <person name="Deshpande S."/>
            <person name="Douglass A.P."/>
            <person name="Hanson S.J."/>
            <person name="Klenk H.-P."/>
            <person name="Labutti K."/>
            <person name="Lapidus A."/>
            <person name="Lindquist E."/>
            <person name="Lipzen A."/>
            <person name="Meier-Kolthoff J.P."/>
            <person name="Ohm R.A."/>
            <person name="Otillar R.P."/>
            <person name="Pangilinan J."/>
            <person name="Peng Y."/>
            <person name="Rokas A."/>
            <person name="Rosa C.A."/>
            <person name="Scheuner C."/>
            <person name="Sibirny A.A."/>
            <person name="Slot J.C."/>
            <person name="Stielow J.B."/>
            <person name="Sun H."/>
            <person name="Kurtzman C.P."/>
            <person name="Blackwell M."/>
            <person name="Grigoriev I.V."/>
            <person name="Jeffries T.W."/>
        </authorList>
    </citation>
    <scope>NUCLEOTIDE SEQUENCE [LARGE SCALE GENOMIC DNA]</scope>
    <source>
        <strain evidence="8">NRRL Y-2460</strain>
    </source>
</reference>
<feature type="transmembrane region" description="Helical" evidence="5">
    <location>
        <begin position="470"/>
        <end position="493"/>
    </location>
</feature>
<dbReference type="Proteomes" id="UP000094236">
    <property type="component" value="Unassembled WGS sequence"/>
</dbReference>
<sequence>MIQIADNIPGTINIYSFETQDPQVYRSTTVCTGNLKTEGNVILHPQPSDSPNDPLNFSVWKKRWHFVLLSIITAFTAAIANCAESTHGSLGGKLGISYKTLDIGSAALFFGTGYSTWFLAPLSSLYGHRVTYILCISMGLIGSLWFSVSKKSTDIIWSQLFIGISGSCAEAHVQLSLSELFYCHQLGSVLTVYILATSIGTYLGPLIAHIISSNQSFRWVGWYSTIISFLLLILICFTMDETYFERYNNEEGKKENNQLKSYRERMKLITKASNIQNLGMNEYFQRLFNMLRVFWFPAVVVSGLVWGVQDAFLTFYLTSANIYMYKEPFNFSDMAVSLINIPCLIGATLGCIYAGSLSDYFAIFLAKKRNGIQEAEYRLYFIFLSAIISPIGLVMFGFGVTDNNLGCIYIGLGFIGFGFGSLGDITMSYLMDSYPAMVLEGMVGVSVINNTIGCISTFVCSPMLEKMGNQKVYIILAIIDIIITILAASMIIYGKRCRNWTKEWYYKYLMIREMNGKSMS</sequence>
<evidence type="ECO:0000256" key="2">
    <source>
        <dbReference type="ARBA" id="ARBA00022692"/>
    </source>
</evidence>
<dbReference type="GO" id="GO:0000324">
    <property type="term" value="C:fungal-type vacuole"/>
    <property type="evidence" value="ECO:0007669"/>
    <property type="project" value="TreeGrafter"/>
</dbReference>
<feature type="domain" description="Major facilitator superfamily (MFS) profile" evidence="6">
    <location>
        <begin position="62"/>
        <end position="495"/>
    </location>
</feature>